<dbReference type="OrthoDB" id="9789113at2"/>
<gene>
    <name evidence="3" type="ORF">N781_02305</name>
</gene>
<keyword evidence="4" id="KW-1185">Reference proteome</keyword>
<dbReference type="Gene3D" id="1.20.144.10">
    <property type="entry name" value="Phosphatidic acid phosphatase type 2/haloperoxidase"/>
    <property type="match status" value="2"/>
</dbReference>
<dbReference type="AlphaFoldDB" id="A0A0A5IDY5"/>
<feature type="transmembrane region" description="Helical" evidence="1">
    <location>
        <begin position="76"/>
        <end position="94"/>
    </location>
</feature>
<keyword evidence="1" id="KW-1133">Transmembrane helix</keyword>
<dbReference type="PANTHER" id="PTHR14969:SF13">
    <property type="entry name" value="AT30094P"/>
    <property type="match status" value="1"/>
</dbReference>
<dbReference type="CDD" id="cd03392">
    <property type="entry name" value="PAP2_like_2"/>
    <property type="match status" value="1"/>
</dbReference>
<dbReference type="SUPFAM" id="SSF48317">
    <property type="entry name" value="Acid phosphatase/Vanadium-dependent haloperoxidase"/>
    <property type="match status" value="1"/>
</dbReference>
<sequence length="230" mass="26099">MIFSGTTLKDLSKRSVLIILIGFIATGGAFYAFAELAGEVLEQEKFAVDQYVTELVRQIQTPWLSVAMGWITDAGSVIWITVASILFFAYLLFFSSKSRWIAIYFAVSMLGISLLTKLLKLTFERQRPSVLEEYDGTGFSFPSGHSTGSIVFYGFILYYVLLHHLRKGWKVLIVSLLIAAIVFIGLSRVYLGVHYFTDVMAGFAFGLSWLLICISSLEWTVWRQRRRQKN</sequence>
<dbReference type="Proteomes" id="UP000030528">
    <property type="component" value="Unassembled WGS sequence"/>
</dbReference>
<dbReference type="InterPro" id="IPR036938">
    <property type="entry name" value="PAP2/HPO_sf"/>
</dbReference>
<evidence type="ECO:0000313" key="4">
    <source>
        <dbReference type="Proteomes" id="UP000030528"/>
    </source>
</evidence>
<feature type="domain" description="Phosphatidic acid phosphatase type 2/haloperoxidase" evidence="2">
    <location>
        <begin position="102"/>
        <end position="214"/>
    </location>
</feature>
<dbReference type="Pfam" id="PF01569">
    <property type="entry name" value="PAP2"/>
    <property type="match status" value="1"/>
</dbReference>
<evidence type="ECO:0000256" key="1">
    <source>
        <dbReference type="SAM" id="Phobius"/>
    </source>
</evidence>
<evidence type="ECO:0000259" key="2">
    <source>
        <dbReference type="SMART" id="SM00014"/>
    </source>
</evidence>
<feature type="transmembrane region" description="Helical" evidence="1">
    <location>
        <begin position="101"/>
        <end position="119"/>
    </location>
</feature>
<feature type="transmembrane region" description="Helical" evidence="1">
    <location>
        <begin position="199"/>
        <end position="222"/>
    </location>
</feature>
<reference evidence="3 4" key="1">
    <citation type="submission" date="2013-08" db="EMBL/GenBank/DDBJ databases">
        <authorList>
            <person name="Huang J."/>
            <person name="Wang G."/>
        </authorList>
    </citation>
    <scope>NUCLEOTIDE SEQUENCE [LARGE SCALE GENOMIC DNA]</scope>
    <source>
        <strain evidence="3 4">JSM 076056</strain>
    </source>
</reference>
<feature type="transmembrane region" description="Helical" evidence="1">
    <location>
        <begin position="139"/>
        <end position="160"/>
    </location>
</feature>
<keyword evidence="1" id="KW-0812">Transmembrane</keyword>
<comment type="caution">
    <text evidence="3">The sequence shown here is derived from an EMBL/GenBank/DDBJ whole genome shotgun (WGS) entry which is preliminary data.</text>
</comment>
<dbReference type="PANTHER" id="PTHR14969">
    <property type="entry name" value="SPHINGOSINE-1-PHOSPHATE PHOSPHOHYDROLASE"/>
    <property type="match status" value="1"/>
</dbReference>
<feature type="transmembrane region" description="Helical" evidence="1">
    <location>
        <begin position="16"/>
        <end position="34"/>
    </location>
</feature>
<dbReference type="SMART" id="SM00014">
    <property type="entry name" value="acidPPc"/>
    <property type="match status" value="1"/>
</dbReference>
<feature type="transmembrane region" description="Helical" evidence="1">
    <location>
        <begin position="172"/>
        <end position="193"/>
    </location>
</feature>
<dbReference type="STRING" id="1385510.GCA_000425205_00021"/>
<dbReference type="InterPro" id="IPR000326">
    <property type="entry name" value="PAP2/HPO"/>
</dbReference>
<dbReference type="EMBL" id="AVPE01000001">
    <property type="protein sequence ID" value="KGX94022.1"/>
    <property type="molecule type" value="Genomic_DNA"/>
</dbReference>
<name>A0A0A5IDY5_9BACI</name>
<keyword evidence="1" id="KW-0472">Membrane</keyword>
<organism evidence="3 4">
    <name type="scientific">Pontibacillus halophilus JSM 076056 = DSM 19796</name>
    <dbReference type="NCBI Taxonomy" id="1385510"/>
    <lineage>
        <taxon>Bacteria</taxon>
        <taxon>Bacillati</taxon>
        <taxon>Bacillota</taxon>
        <taxon>Bacilli</taxon>
        <taxon>Bacillales</taxon>
        <taxon>Bacillaceae</taxon>
        <taxon>Pontibacillus</taxon>
    </lineage>
</organism>
<accession>A0A0A5IDY5</accession>
<dbReference type="eggNOG" id="COG0671">
    <property type="taxonomic scope" value="Bacteria"/>
</dbReference>
<proteinExistence type="predicted"/>
<dbReference type="RefSeq" id="WP_026798859.1">
    <property type="nucleotide sequence ID" value="NZ_AULI01000001.1"/>
</dbReference>
<evidence type="ECO:0000313" key="3">
    <source>
        <dbReference type="EMBL" id="KGX94022.1"/>
    </source>
</evidence>
<protein>
    <recommendedName>
        <fullName evidence="2">Phosphatidic acid phosphatase type 2/haloperoxidase domain-containing protein</fullName>
    </recommendedName>
</protein>